<gene>
    <name evidence="1" type="ORF">HOLleu_11588</name>
</gene>
<protein>
    <submittedName>
        <fullName evidence="1">Uncharacterized protein</fullName>
    </submittedName>
</protein>
<comment type="caution">
    <text evidence="1">The sequence shown here is derived from an EMBL/GenBank/DDBJ whole genome shotgun (WGS) entry which is preliminary data.</text>
</comment>
<keyword evidence="2" id="KW-1185">Reference proteome</keyword>
<accession>A0A9Q1CGI0</accession>
<dbReference type="EMBL" id="JAIZAY010000004">
    <property type="protein sequence ID" value="KAJ8044199.1"/>
    <property type="molecule type" value="Genomic_DNA"/>
</dbReference>
<sequence>MHECNFSTVYDKKILQTQSENASSCICEEIAECPRRLLLERFHYKDDVISTVPSFVLSKWSKCNHVTKRRNLQSRLQSRGRSKYEYKYITGQDCFKHLYDHEKFMEEYRACNTKVVVGEAGETGSDVVLGVNIPDPYIFKTEYFRGLVQSCVGGLLQLGTKPSAFEEN</sequence>
<dbReference type="AlphaFoldDB" id="A0A9Q1CGI0"/>
<name>A0A9Q1CGI0_HOLLE</name>
<evidence type="ECO:0000313" key="1">
    <source>
        <dbReference type="EMBL" id="KAJ8044199.1"/>
    </source>
</evidence>
<dbReference type="Proteomes" id="UP001152320">
    <property type="component" value="Chromosome 4"/>
</dbReference>
<organism evidence="1 2">
    <name type="scientific">Holothuria leucospilota</name>
    <name type="common">Black long sea cucumber</name>
    <name type="synonym">Mertensiothuria leucospilota</name>
    <dbReference type="NCBI Taxonomy" id="206669"/>
    <lineage>
        <taxon>Eukaryota</taxon>
        <taxon>Metazoa</taxon>
        <taxon>Echinodermata</taxon>
        <taxon>Eleutherozoa</taxon>
        <taxon>Echinozoa</taxon>
        <taxon>Holothuroidea</taxon>
        <taxon>Aspidochirotacea</taxon>
        <taxon>Aspidochirotida</taxon>
        <taxon>Holothuriidae</taxon>
        <taxon>Holothuria</taxon>
    </lineage>
</organism>
<dbReference type="OrthoDB" id="10501043at2759"/>
<proteinExistence type="predicted"/>
<reference evidence="1" key="1">
    <citation type="submission" date="2021-10" db="EMBL/GenBank/DDBJ databases">
        <title>Tropical sea cucumber genome reveals ecological adaptation and Cuvierian tubules defense mechanism.</title>
        <authorList>
            <person name="Chen T."/>
        </authorList>
    </citation>
    <scope>NUCLEOTIDE SEQUENCE</scope>
    <source>
        <strain evidence="1">Nanhai2018</strain>
        <tissue evidence="1">Muscle</tissue>
    </source>
</reference>
<evidence type="ECO:0000313" key="2">
    <source>
        <dbReference type="Proteomes" id="UP001152320"/>
    </source>
</evidence>